<reference evidence="2 3" key="1">
    <citation type="submission" date="2012-06" db="EMBL/GenBank/DDBJ databases">
        <title>Finished chromosome of genome of Cylindrospermum stagnale PCC 7417.</title>
        <authorList>
            <consortium name="US DOE Joint Genome Institute"/>
            <person name="Gugger M."/>
            <person name="Coursin T."/>
            <person name="Rippka R."/>
            <person name="Tandeau De Marsac N."/>
            <person name="Huntemann M."/>
            <person name="Wei C.-L."/>
            <person name="Han J."/>
            <person name="Detter J.C."/>
            <person name="Han C."/>
            <person name="Tapia R."/>
            <person name="Chen A."/>
            <person name="Kyrpides N."/>
            <person name="Mavromatis K."/>
            <person name="Markowitz V."/>
            <person name="Szeto E."/>
            <person name="Ivanova N."/>
            <person name="Pagani I."/>
            <person name="Pati A."/>
            <person name="Goodwin L."/>
            <person name="Nordberg H.P."/>
            <person name="Cantor M.N."/>
            <person name="Hua S.X."/>
            <person name="Woyke T."/>
            <person name="Kerfeld C.A."/>
        </authorList>
    </citation>
    <scope>NUCLEOTIDE SEQUENCE [LARGE SCALE GENOMIC DNA]</scope>
    <source>
        <strain evidence="2 3">PCC 7417</strain>
    </source>
</reference>
<dbReference type="Gene3D" id="1.10.30.50">
    <property type="match status" value="1"/>
</dbReference>
<keyword evidence="2" id="KW-0540">Nuclease</keyword>
<keyword evidence="2" id="KW-0378">Hydrolase</keyword>
<evidence type="ECO:0000259" key="1">
    <source>
        <dbReference type="Pfam" id="PF01844"/>
    </source>
</evidence>
<proteinExistence type="predicted"/>
<name>K9X5V4_9NOST</name>
<dbReference type="HOGENOM" id="CLU_838672_0_0_3"/>
<gene>
    <name evidence="2" type="ORF">Cylst_5456</name>
</gene>
<dbReference type="GO" id="GO:0008270">
    <property type="term" value="F:zinc ion binding"/>
    <property type="evidence" value="ECO:0007669"/>
    <property type="project" value="InterPro"/>
</dbReference>
<accession>K9X5V4</accession>
<dbReference type="AlphaFoldDB" id="K9X5V4"/>
<keyword evidence="2" id="KW-0255">Endonuclease</keyword>
<dbReference type="KEGG" id="csg:Cylst_5456"/>
<feature type="domain" description="HNH" evidence="1">
    <location>
        <begin position="262"/>
        <end position="316"/>
    </location>
</feature>
<dbReference type="Pfam" id="PF01844">
    <property type="entry name" value="HNH"/>
    <property type="match status" value="1"/>
</dbReference>
<evidence type="ECO:0000313" key="2">
    <source>
        <dbReference type="EMBL" id="AFZ27469.1"/>
    </source>
</evidence>
<dbReference type="InterPro" id="IPR002711">
    <property type="entry name" value="HNH"/>
</dbReference>
<dbReference type="GO" id="GO:0004519">
    <property type="term" value="F:endonuclease activity"/>
    <property type="evidence" value="ECO:0007669"/>
    <property type="project" value="UniProtKB-KW"/>
</dbReference>
<dbReference type="GO" id="GO:0003676">
    <property type="term" value="F:nucleic acid binding"/>
    <property type="evidence" value="ECO:0007669"/>
    <property type="project" value="InterPro"/>
</dbReference>
<dbReference type="InterPro" id="IPR003615">
    <property type="entry name" value="HNH_nuc"/>
</dbReference>
<keyword evidence="3" id="KW-1185">Reference proteome</keyword>
<sequence>MPLNSAVIPQRAYTQNLMIKIQTSGQKPESVSISTEESLSISTEKSLLIAAWAYGLKENESIHRFSLFAFVQSHIKDAPEENLQGFIEKDSSNWTGIRKGNYKLTSLAFKQILDLDFDTPKVILPKNILYTFKRQIENSEISVTVDTVKRKYIVKQDNCSRKAVDVVEYLKIKKFDIPTKDTSKPRKVFNWILSGDYHWTIDTTIEETISLEVIERFKDLDEEEVFSEGKEKYSVHKSKERNQKLVARKKQEALSVNPNLPCEICKFSFKERYGELGDKFIEAHHIFPISELTEATETKLEDLILVCSNCHKMIHRTRPWLTKEEIKRFLK</sequence>
<evidence type="ECO:0000313" key="3">
    <source>
        <dbReference type="Proteomes" id="UP000010475"/>
    </source>
</evidence>
<dbReference type="STRING" id="56107.Cylst_5456"/>
<dbReference type="Proteomes" id="UP000010475">
    <property type="component" value="Chromosome"/>
</dbReference>
<protein>
    <submittedName>
        <fullName evidence="2">Putative restriction endonuclease</fullName>
    </submittedName>
</protein>
<dbReference type="EMBL" id="CP003642">
    <property type="protein sequence ID" value="AFZ27469.1"/>
    <property type="molecule type" value="Genomic_DNA"/>
</dbReference>
<dbReference type="CDD" id="cd00085">
    <property type="entry name" value="HNHc"/>
    <property type="match status" value="1"/>
</dbReference>
<organism evidence="2 3">
    <name type="scientific">Cylindrospermum stagnale PCC 7417</name>
    <dbReference type="NCBI Taxonomy" id="56107"/>
    <lineage>
        <taxon>Bacteria</taxon>
        <taxon>Bacillati</taxon>
        <taxon>Cyanobacteriota</taxon>
        <taxon>Cyanophyceae</taxon>
        <taxon>Nostocales</taxon>
        <taxon>Nostocaceae</taxon>
        <taxon>Cylindrospermum</taxon>
    </lineage>
</organism>
<dbReference type="eggNOG" id="COG3183">
    <property type="taxonomic scope" value="Bacteria"/>
</dbReference>